<evidence type="ECO:0000313" key="1">
    <source>
        <dbReference type="EMBL" id="OVA16798.1"/>
    </source>
</evidence>
<organism evidence="1 2">
    <name type="scientific">Macleaya cordata</name>
    <name type="common">Five-seeded plume-poppy</name>
    <name type="synonym">Bocconia cordata</name>
    <dbReference type="NCBI Taxonomy" id="56857"/>
    <lineage>
        <taxon>Eukaryota</taxon>
        <taxon>Viridiplantae</taxon>
        <taxon>Streptophyta</taxon>
        <taxon>Embryophyta</taxon>
        <taxon>Tracheophyta</taxon>
        <taxon>Spermatophyta</taxon>
        <taxon>Magnoliopsida</taxon>
        <taxon>Ranunculales</taxon>
        <taxon>Papaveraceae</taxon>
        <taxon>Papaveroideae</taxon>
        <taxon>Macleaya</taxon>
    </lineage>
</organism>
<keyword evidence="2" id="KW-1185">Reference proteome</keyword>
<protein>
    <submittedName>
        <fullName evidence="1">Uncharacterized protein</fullName>
    </submittedName>
</protein>
<dbReference type="InParanoid" id="A0A200R2A1"/>
<gene>
    <name evidence="1" type="ORF">BVC80_1543g256</name>
</gene>
<sequence>MDKMVRNQLSPPRLCHVLHCSKIDQFMQRGHTSSHREGRCQSSGVIFWVEIVCRGFVVNLWGYLSEYEYRWR</sequence>
<dbReference type="AlphaFoldDB" id="A0A200R2A1"/>
<accession>A0A200R2A1</accession>
<evidence type="ECO:0000313" key="2">
    <source>
        <dbReference type="Proteomes" id="UP000195402"/>
    </source>
</evidence>
<dbReference type="Proteomes" id="UP000195402">
    <property type="component" value="Unassembled WGS sequence"/>
</dbReference>
<dbReference type="EMBL" id="MVGT01000481">
    <property type="protein sequence ID" value="OVA16798.1"/>
    <property type="molecule type" value="Genomic_DNA"/>
</dbReference>
<comment type="caution">
    <text evidence="1">The sequence shown here is derived from an EMBL/GenBank/DDBJ whole genome shotgun (WGS) entry which is preliminary data.</text>
</comment>
<proteinExistence type="predicted"/>
<name>A0A200R2A1_MACCD</name>
<reference evidence="1 2" key="1">
    <citation type="journal article" date="2017" name="Mol. Plant">
        <title>The Genome of Medicinal Plant Macleaya cordata Provides New Insights into Benzylisoquinoline Alkaloids Metabolism.</title>
        <authorList>
            <person name="Liu X."/>
            <person name="Liu Y."/>
            <person name="Huang P."/>
            <person name="Ma Y."/>
            <person name="Qing Z."/>
            <person name="Tang Q."/>
            <person name="Cao H."/>
            <person name="Cheng P."/>
            <person name="Zheng Y."/>
            <person name="Yuan Z."/>
            <person name="Zhou Y."/>
            <person name="Liu J."/>
            <person name="Tang Z."/>
            <person name="Zhuo Y."/>
            <person name="Zhang Y."/>
            <person name="Yu L."/>
            <person name="Huang J."/>
            <person name="Yang P."/>
            <person name="Peng Q."/>
            <person name="Zhang J."/>
            <person name="Jiang W."/>
            <person name="Zhang Z."/>
            <person name="Lin K."/>
            <person name="Ro D.K."/>
            <person name="Chen X."/>
            <person name="Xiong X."/>
            <person name="Shang Y."/>
            <person name="Huang S."/>
            <person name="Zeng J."/>
        </authorList>
    </citation>
    <scope>NUCLEOTIDE SEQUENCE [LARGE SCALE GENOMIC DNA]</scope>
    <source>
        <strain evidence="2">cv. BLH2017</strain>
        <tissue evidence="1">Root</tissue>
    </source>
</reference>